<comment type="caution">
    <text evidence="1">The sequence shown here is derived from an EMBL/GenBank/DDBJ whole genome shotgun (WGS) entry which is preliminary data.</text>
</comment>
<dbReference type="Proteomes" id="UP000265703">
    <property type="component" value="Unassembled WGS sequence"/>
</dbReference>
<dbReference type="InterPro" id="IPR032675">
    <property type="entry name" value="LRR_dom_sf"/>
</dbReference>
<dbReference type="AlphaFoldDB" id="A0A397TBM5"/>
<dbReference type="SUPFAM" id="SSF52047">
    <property type="entry name" value="RNI-like"/>
    <property type="match status" value="1"/>
</dbReference>
<name>A0A397TBM5_9GLOM</name>
<gene>
    <name evidence="1" type="ORF">C1645_765502</name>
</gene>
<dbReference type="Gene3D" id="3.80.10.10">
    <property type="entry name" value="Ribonuclease Inhibitor"/>
    <property type="match status" value="1"/>
</dbReference>
<reference evidence="1 2" key="1">
    <citation type="submission" date="2018-06" db="EMBL/GenBank/DDBJ databases">
        <title>Comparative genomics reveals the genomic features of Rhizophagus irregularis, R. cerebriforme, R. diaphanum and Gigaspora rosea, and their symbiotic lifestyle signature.</title>
        <authorList>
            <person name="Morin E."/>
            <person name="San Clemente H."/>
            <person name="Chen E.C.H."/>
            <person name="De La Providencia I."/>
            <person name="Hainaut M."/>
            <person name="Kuo A."/>
            <person name="Kohler A."/>
            <person name="Murat C."/>
            <person name="Tang N."/>
            <person name="Roy S."/>
            <person name="Loubradou J."/>
            <person name="Henrissat B."/>
            <person name="Grigoriev I.V."/>
            <person name="Corradi N."/>
            <person name="Roux C."/>
            <person name="Martin F.M."/>
        </authorList>
    </citation>
    <scope>NUCLEOTIDE SEQUENCE [LARGE SCALE GENOMIC DNA]</scope>
    <source>
        <strain evidence="1 2">DAOM 227022</strain>
    </source>
</reference>
<sequence length="520" mass="60205">MSSIPVEIFRHVFDHFSDDTSTLYSCLQVNKIWCGMSVSILWSEPFKILKEPSASLITTYLSCLNVNEREILIKSGIDLKVLFERKPTFEYAEYLRKLKYVDFYESASEWLKSTTNNTNNENEEVNNKDSSKIFIITRELCKLFMNKCSKITYLNINLESFQLPDKFEDCVLIPCFPNAENSLSQLQEFICCGNYDKKKIFMALSKYCKNLTRLNIDYYLDDTITSAPMNLAQLIKSQRTLQKFKIETYYRSLSKIIPALESQYKTLREVTFRGIDFEEGVTFAPLVPCKNLETLEFMTCDNVKNEATRPLESAHFPRLKKLVFHVEHNRPPLALSSLITNNSDTLQEISLGLPPIYDSQDDPKIIETIIERCKNLIKFDSHLQIHQLKSLLISCNRLEKLVARGREPLRVDEFLPDIGKIIPCSLRILIIHAIWSFTPNTLKEFLDYCIAPLEILGFPDCYAINDDHLFNFSEYAREKGSLKRLNIKSASRITRNAFETAKSDIETIEHNAGYCDEEDD</sequence>
<evidence type="ECO:0000313" key="2">
    <source>
        <dbReference type="Proteomes" id="UP000265703"/>
    </source>
</evidence>
<protein>
    <recommendedName>
        <fullName evidence="3">F-box domain-containing protein</fullName>
    </recommendedName>
</protein>
<evidence type="ECO:0000313" key="1">
    <source>
        <dbReference type="EMBL" id="RIA92304.1"/>
    </source>
</evidence>
<keyword evidence="2" id="KW-1185">Reference proteome</keyword>
<dbReference type="OrthoDB" id="2305560at2759"/>
<proteinExistence type="predicted"/>
<organism evidence="1 2">
    <name type="scientific">Glomus cerebriforme</name>
    <dbReference type="NCBI Taxonomy" id="658196"/>
    <lineage>
        <taxon>Eukaryota</taxon>
        <taxon>Fungi</taxon>
        <taxon>Fungi incertae sedis</taxon>
        <taxon>Mucoromycota</taxon>
        <taxon>Glomeromycotina</taxon>
        <taxon>Glomeromycetes</taxon>
        <taxon>Glomerales</taxon>
        <taxon>Glomeraceae</taxon>
        <taxon>Glomus</taxon>
    </lineage>
</organism>
<evidence type="ECO:0008006" key="3">
    <source>
        <dbReference type="Google" id="ProtNLM"/>
    </source>
</evidence>
<dbReference type="EMBL" id="QKYT01000130">
    <property type="protein sequence ID" value="RIA92304.1"/>
    <property type="molecule type" value="Genomic_DNA"/>
</dbReference>
<accession>A0A397TBM5</accession>